<accession>A0A7X1TLT8</accession>
<organism evidence="2 3">
    <name type="scientific">Paraburkholderia franconis</name>
    <dbReference type="NCBI Taxonomy" id="2654983"/>
    <lineage>
        <taxon>Bacteria</taxon>
        <taxon>Pseudomonadati</taxon>
        <taxon>Pseudomonadota</taxon>
        <taxon>Betaproteobacteria</taxon>
        <taxon>Burkholderiales</taxon>
        <taxon>Burkholderiaceae</taxon>
        <taxon>Paraburkholderia</taxon>
    </lineage>
</organism>
<keyword evidence="3" id="KW-1185">Reference proteome</keyword>
<protein>
    <submittedName>
        <fullName evidence="2">DUF4148 domain-containing protein</fullName>
    </submittedName>
</protein>
<sequence length="106" mass="11046">MKSDSMAGCVLPPLRSFVIAGTMLMAGTVSVDAQTMPEPATQQRTRAEVMHELEELEAAGYNPSQGDDGSYPADIQAAEEKVAAKHRAERDAAMSAGGNGQATPAP</sequence>
<dbReference type="EMBL" id="WHNP01000148">
    <property type="protein sequence ID" value="MPW23863.1"/>
    <property type="molecule type" value="Genomic_DNA"/>
</dbReference>
<evidence type="ECO:0000256" key="1">
    <source>
        <dbReference type="SAM" id="MobiDB-lite"/>
    </source>
</evidence>
<feature type="region of interest" description="Disordered" evidence="1">
    <location>
        <begin position="80"/>
        <end position="106"/>
    </location>
</feature>
<dbReference type="Proteomes" id="UP000484381">
    <property type="component" value="Unassembled WGS sequence"/>
</dbReference>
<feature type="compositionally biased region" description="Basic and acidic residues" evidence="1">
    <location>
        <begin position="80"/>
        <end position="92"/>
    </location>
</feature>
<comment type="caution">
    <text evidence="2">The sequence shown here is derived from an EMBL/GenBank/DDBJ whole genome shotgun (WGS) entry which is preliminary data.</text>
</comment>
<reference evidence="2 3" key="1">
    <citation type="submission" date="2019-10" db="EMBL/GenBank/DDBJ databases">
        <title>Paraburkholderia sp. isolated from nodules of Mimosa pudica from Brazilian Atlantic Forest soils.</title>
        <authorList>
            <person name="Paulitsch F."/>
            <person name="Hungria M."/>
            <person name="Dall'Agnol R."/>
        </authorList>
    </citation>
    <scope>NUCLEOTIDE SEQUENCE [LARGE SCALE GENOMIC DNA]</scope>
    <source>
        <strain evidence="2 3">CNPSo 3157</strain>
    </source>
</reference>
<evidence type="ECO:0000313" key="3">
    <source>
        <dbReference type="Proteomes" id="UP000484381"/>
    </source>
</evidence>
<evidence type="ECO:0000313" key="2">
    <source>
        <dbReference type="EMBL" id="MPW23863.1"/>
    </source>
</evidence>
<dbReference type="RefSeq" id="WP_152768266.1">
    <property type="nucleotide sequence ID" value="NZ_WHNP01000148.1"/>
</dbReference>
<name>A0A7X1TLT8_9BURK</name>
<dbReference type="AlphaFoldDB" id="A0A7X1TLT8"/>
<dbReference type="Pfam" id="PF13663">
    <property type="entry name" value="DUF4148"/>
    <property type="match status" value="1"/>
</dbReference>
<proteinExistence type="predicted"/>
<gene>
    <name evidence="2" type="ORF">GCT13_46125</name>
</gene>
<dbReference type="InterPro" id="IPR025421">
    <property type="entry name" value="DUF4148"/>
</dbReference>